<dbReference type="NCBIfam" id="TIGR02595">
    <property type="entry name" value="PEP_CTERM"/>
    <property type="match status" value="1"/>
</dbReference>
<organism evidence="3 4">
    <name type="scientific">Aquincola tertiaricarbonis</name>
    <dbReference type="NCBI Taxonomy" id="391953"/>
    <lineage>
        <taxon>Bacteria</taxon>
        <taxon>Pseudomonadati</taxon>
        <taxon>Pseudomonadota</taxon>
        <taxon>Betaproteobacteria</taxon>
        <taxon>Burkholderiales</taxon>
        <taxon>Sphaerotilaceae</taxon>
        <taxon>Aquincola</taxon>
    </lineage>
</organism>
<dbReference type="EMBL" id="CP097635">
    <property type="protein sequence ID" value="URI07012.1"/>
    <property type="molecule type" value="Genomic_DNA"/>
</dbReference>
<dbReference type="Gene3D" id="2.60.40.2130">
    <property type="entry name" value="F-spondin domain"/>
    <property type="match status" value="1"/>
</dbReference>
<evidence type="ECO:0000313" key="3">
    <source>
        <dbReference type="EMBL" id="URI07012.1"/>
    </source>
</evidence>
<feature type="chain" id="PRO_5045936008" evidence="1">
    <location>
        <begin position="33"/>
        <end position="269"/>
    </location>
</feature>
<sequence length="269" mass="27464">MSFPLPSLRRLGATAPLALATTLLLAGAAAQAQVRQVTISVQNLAASDGTVVAPLNFGFGSGAFDGFDLGQVASPAIQRVAELGSGSLWLPAFTAADPGATVGTIGSSPLLPGLSASTTVSVNTALNPYFSYAAMVVPSNDFFLGNDSPTAYRMFNADGSLAITSISVRARDLWDAGTEVFDPAAAAFVGNAALRGDQQSVVAHNFAEFAAFNGLTTAAGYTFRSGLAADTELYRISFVAAPVPEPASLALMLAGLGAVGWLAARRRSL</sequence>
<evidence type="ECO:0000256" key="1">
    <source>
        <dbReference type="SAM" id="SignalP"/>
    </source>
</evidence>
<evidence type="ECO:0000313" key="4">
    <source>
        <dbReference type="Proteomes" id="UP001056201"/>
    </source>
</evidence>
<dbReference type="InterPro" id="IPR038678">
    <property type="entry name" value="Spondin_N_sf"/>
</dbReference>
<reference evidence="3" key="1">
    <citation type="submission" date="2022-05" db="EMBL/GenBank/DDBJ databases">
        <title>An RpoN-dependent PEP-CTERM gene is involved in floc formation of an Aquincola tertiaricarbonis strain.</title>
        <authorList>
            <person name="Qiu D."/>
            <person name="Xia M."/>
        </authorList>
    </citation>
    <scope>NUCLEOTIDE SEQUENCE</scope>
    <source>
        <strain evidence="3">RN12</strain>
    </source>
</reference>
<feature type="signal peptide" evidence="1">
    <location>
        <begin position="1"/>
        <end position="32"/>
    </location>
</feature>
<dbReference type="Pfam" id="PF07589">
    <property type="entry name" value="PEP-CTERM"/>
    <property type="match status" value="1"/>
</dbReference>
<name>A0ABY4S1K9_AQUTE</name>
<keyword evidence="1" id="KW-0732">Signal</keyword>
<dbReference type="RefSeq" id="WP_250195277.1">
    <property type="nucleotide sequence ID" value="NZ_CP097635.1"/>
</dbReference>
<gene>
    <name evidence="3" type="ORF">MW290_14065</name>
</gene>
<dbReference type="InterPro" id="IPR009465">
    <property type="entry name" value="Spondin_N"/>
</dbReference>
<dbReference type="NCBIfam" id="NF038123">
    <property type="entry name" value="NF038123_dom"/>
    <property type="match status" value="1"/>
</dbReference>
<feature type="domain" description="Ice-binding protein C-terminal" evidence="2">
    <location>
        <begin position="242"/>
        <end position="267"/>
    </location>
</feature>
<dbReference type="Proteomes" id="UP001056201">
    <property type="component" value="Chromosome 1"/>
</dbReference>
<accession>A0ABY4S1K9</accession>
<evidence type="ECO:0000259" key="2">
    <source>
        <dbReference type="Pfam" id="PF07589"/>
    </source>
</evidence>
<dbReference type="InterPro" id="IPR013424">
    <property type="entry name" value="Ice-binding_C"/>
</dbReference>
<protein>
    <submittedName>
        <fullName evidence="3">Spondin domain-containing protein</fullName>
    </submittedName>
</protein>
<proteinExistence type="predicted"/>
<keyword evidence="4" id="KW-1185">Reference proteome</keyword>